<reference evidence="9" key="5">
    <citation type="submission" date="2022-06" db="EMBL/GenBank/DDBJ databases">
        <title>Isolation of gut microbiota from human fecal samples.</title>
        <authorList>
            <person name="Pamer E.G."/>
            <person name="Barat B."/>
            <person name="Waligurski E."/>
            <person name="Medina S."/>
            <person name="Paddock L."/>
            <person name="Mostad J."/>
        </authorList>
    </citation>
    <scope>NUCLEOTIDE SEQUENCE</scope>
    <source>
        <strain evidence="9">DFI.6.24</strain>
    </source>
</reference>
<evidence type="ECO:0000313" key="11">
    <source>
        <dbReference type="Proteomes" id="UP000240974"/>
    </source>
</evidence>
<dbReference type="PANTHER" id="PTHR30204:SF69">
    <property type="entry name" value="MERR-FAMILY TRANSCRIPTIONAL REGULATOR"/>
    <property type="match status" value="1"/>
</dbReference>
<dbReference type="InterPro" id="IPR047057">
    <property type="entry name" value="MerR_fam"/>
</dbReference>
<dbReference type="Proteomes" id="UP000593842">
    <property type="component" value="Chromosome"/>
</dbReference>
<dbReference type="InterPro" id="IPR000551">
    <property type="entry name" value="MerR-type_HTH_dom"/>
</dbReference>
<feature type="domain" description="HTH merR-type" evidence="6">
    <location>
        <begin position="5"/>
        <end position="75"/>
    </location>
</feature>
<dbReference type="EMBL" id="JAJDKQ010000003">
    <property type="protein sequence ID" value="MCB8560882.1"/>
    <property type="molecule type" value="Genomic_DNA"/>
</dbReference>
<dbReference type="Gene3D" id="1.10.1660.10">
    <property type="match status" value="1"/>
</dbReference>
<evidence type="ECO:0000313" key="7">
    <source>
        <dbReference type="EMBL" id="BCL58516.1"/>
    </source>
</evidence>
<evidence type="ECO:0000256" key="5">
    <source>
        <dbReference type="SAM" id="Coils"/>
    </source>
</evidence>
<keyword evidence="4" id="KW-0804">Transcription</keyword>
<keyword evidence="1" id="KW-0678">Repressor</keyword>
<dbReference type="InterPro" id="IPR009061">
    <property type="entry name" value="DNA-bd_dom_put_sf"/>
</dbReference>
<sequence length="279" mass="33768">MNNNYLSIGEMAKMNHITVTTLRLYDELDLLKPVYVNPETNYRYYDIKQNARLDLIQYMKELQMNLKEIKELLDKEDINLIEAILIKKKQQLSIQINDLQRTKDAISRTIYSLERYRKSPPSGTITLEYIDRRRIYVMNTDINFYEHDLDVYEHLLNQLKNNMLSRHYSQIYYCNAGTFLSKERFLKQEFISDRIFVFVDDHFPEKDIQIIENGMYACIYLDDFHQEIDYAKRLLDYCRMNNLIIYGDYICEVLSELSMFDHHERSMFLRLQVPVFFKK</sequence>
<keyword evidence="5" id="KW-0175">Coiled coil</keyword>
<dbReference type="SUPFAM" id="SSF46955">
    <property type="entry name" value="Putative DNA-binding domain"/>
    <property type="match status" value="1"/>
</dbReference>
<dbReference type="Proteomes" id="UP000240974">
    <property type="component" value="Unassembled WGS sequence"/>
</dbReference>
<dbReference type="GO" id="GO:0003677">
    <property type="term" value="F:DNA binding"/>
    <property type="evidence" value="ECO:0007669"/>
    <property type="project" value="UniProtKB-KW"/>
</dbReference>
<keyword evidence="2" id="KW-0805">Transcription regulation</keyword>
<reference evidence="7" key="2">
    <citation type="journal article" date="2020" name="Microbiol. Resour. Announc.">
        <title>Complete Genome Sequence of Faecalibacillus intestinalis JCM 34082, Isolated from Feces from a Healthy Japanese Female.</title>
        <authorList>
            <person name="Sakamoto M."/>
            <person name="Ikeyama N."/>
            <person name="Toyoda A."/>
            <person name="Murakami T."/>
            <person name="Mori H."/>
            <person name="Ohkuma M."/>
        </authorList>
    </citation>
    <scope>NUCLEOTIDE SEQUENCE</scope>
    <source>
        <strain evidence="7">14EGH31</strain>
    </source>
</reference>
<keyword evidence="11" id="KW-1185">Reference proteome</keyword>
<dbReference type="PROSITE" id="PS50937">
    <property type="entry name" value="HTH_MERR_2"/>
    <property type="match status" value="1"/>
</dbReference>
<dbReference type="Pfam" id="PF13411">
    <property type="entry name" value="MerR_1"/>
    <property type="match status" value="1"/>
</dbReference>
<dbReference type="SMART" id="SM00422">
    <property type="entry name" value="HTH_MERR"/>
    <property type="match status" value="1"/>
</dbReference>
<dbReference type="GO" id="GO:0003700">
    <property type="term" value="F:DNA-binding transcription factor activity"/>
    <property type="evidence" value="ECO:0007669"/>
    <property type="project" value="InterPro"/>
</dbReference>
<dbReference type="CDD" id="cd01107">
    <property type="entry name" value="HTH_BmrR"/>
    <property type="match status" value="1"/>
</dbReference>
<dbReference type="EMBL" id="JANGBO010000011">
    <property type="protein sequence ID" value="MCQ5062337.1"/>
    <property type="molecule type" value="Genomic_DNA"/>
</dbReference>
<keyword evidence="3" id="KW-0238">DNA-binding</keyword>
<evidence type="ECO:0000256" key="1">
    <source>
        <dbReference type="ARBA" id="ARBA00022491"/>
    </source>
</evidence>
<evidence type="ECO:0000313" key="10">
    <source>
        <dbReference type="EMBL" id="PST36665.1"/>
    </source>
</evidence>
<accession>A0A2T3FN17</accession>
<proteinExistence type="predicted"/>
<dbReference type="EMBL" id="AP024085">
    <property type="protein sequence ID" value="BCL58516.1"/>
    <property type="molecule type" value="Genomic_DNA"/>
</dbReference>
<evidence type="ECO:0000313" key="12">
    <source>
        <dbReference type="Proteomes" id="UP000593842"/>
    </source>
</evidence>
<evidence type="ECO:0000256" key="3">
    <source>
        <dbReference type="ARBA" id="ARBA00023125"/>
    </source>
</evidence>
<organism evidence="10 11">
    <name type="scientific">Faecalibacillus intestinalis</name>
    <dbReference type="NCBI Taxonomy" id="1982626"/>
    <lineage>
        <taxon>Bacteria</taxon>
        <taxon>Bacillati</taxon>
        <taxon>Bacillota</taxon>
        <taxon>Erysipelotrichia</taxon>
        <taxon>Erysipelotrichales</taxon>
        <taxon>Coprobacillaceae</taxon>
        <taxon>Faecalibacillus</taxon>
    </lineage>
</organism>
<dbReference type="Proteomes" id="UP001197827">
    <property type="component" value="Unassembled WGS sequence"/>
</dbReference>
<reference evidence="10 11" key="1">
    <citation type="journal article" date="2019" name="Int. J. Syst. Evol. Microbiol.">
        <title>Faecalibacillus intestinalis gen. nov., sp. nov. and Faecalibacillus faecis sp. nov., isolated from human faeces.</title>
        <authorList>
            <person name="Seo B."/>
            <person name="Jeon K."/>
            <person name="Baek I."/>
            <person name="Lee Y.M."/>
            <person name="Baek K."/>
            <person name="Ko G."/>
        </authorList>
    </citation>
    <scope>NUCLEOTIDE SEQUENCE [LARGE SCALE GENOMIC DNA]</scope>
    <source>
        <strain evidence="10 11">SNUG30099</strain>
    </source>
</reference>
<evidence type="ECO:0000259" key="6">
    <source>
        <dbReference type="PROSITE" id="PS50937"/>
    </source>
</evidence>
<dbReference type="PANTHER" id="PTHR30204">
    <property type="entry name" value="REDOX-CYCLING DRUG-SENSING TRANSCRIPTIONAL ACTIVATOR SOXR"/>
    <property type="match status" value="1"/>
</dbReference>
<dbReference type="RefSeq" id="WP_107030581.1">
    <property type="nucleotide sequence ID" value="NZ_AP024085.1"/>
</dbReference>
<evidence type="ECO:0000256" key="4">
    <source>
        <dbReference type="ARBA" id="ARBA00023163"/>
    </source>
</evidence>
<dbReference type="AlphaFoldDB" id="A0A2T3FN17"/>
<feature type="coiled-coil region" evidence="5">
    <location>
        <begin position="59"/>
        <end position="109"/>
    </location>
</feature>
<gene>
    <name evidence="10" type="ORF">C7U54_13010</name>
    <name evidence="7" type="ORF">Fi14EGH31_22280</name>
    <name evidence="8" type="ORF">LJD74_02520</name>
    <name evidence="9" type="ORF">NE542_10970</name>
</gene>
<protein>
    <submittedName>
        <fullName evidence="8">Helix-turn-helix domain-containing protein</fullName>
    </submittedName>
    <submittedName>
        <fullName evidence="7">Transcriptional regulator</fullName>
    </submittedName>
</protein>
<name>A0A2T3FN17_9FIRM</name>
<dbReference type="GeneID" id="70580665"/>
<reference evidence="12" key="3">
    <citation type="submission" date="2020-09" db="EMBL/GenBank/DDBJ databases">
        <title>Complete genome sequencing of Faecalibacillus intestinalis strain 14EGH31.</title>
        <authorList>
            <person name="Sakamoto M."/>
            <person name="Murakami T."/>
            <person name="Mori H."/>
        </authorList>
    </citation>
    <scope>NUCLEOTIDE SEQUENCE [LARGE SCALE GENOMIC DNA]</scope>
    <source>
        <strain evidence="12">14EGH31</strain>
    </source>
</reference>
<dbReference type="KEGG" id="fit:Fi14EGH31_22280"/>
<dbReference type="EMBL" id="PYLQ01000026">
    <property type="protein sequence ID" value="PST36665.1"/>
    <property type="molecule type" value="Genomic_DNA"/>
</dbReference>
<evidence type="ECO:0000313" key="8">
    <source>
        <dbReference type="EMBL" id="MCB8560882.1"/>
    </source>
</evidence>
<reference evidence="8" key="4">
    <citation type="submission" date="2021-10" db="EMBL/GenBank/DDBJ databases">
        <title>Collection of gut derived symbiotic bacterial strains cultured from healthy donors.</title>
        <authorList>
            <person name="Lin H."/>
            <person name="Littmann E."/>
            <person name="Kohout C."/>
            <person name="Pamer E.G."/>
        </authorList>
    </citation>
    <scope>NUCLEOTIDE SEQUENCE</scope>
    <source>
        <strain evidence="8">DFI.5.2</strain>
    </source>
</reference>
<evidence type="ECO:0000313" key="9">
    <source>
        <dbReference type="EMBL" id="MCQ5062337.1"/>
    </source>
</evidence>
<dbReference type="Proteomes" id="UP001204814">
    <property type="component" value="Unassembled WGS sequence"/>
</dbReference>
<evidence type="ECO:0000256" key="2">
    <source>
        <dbReference type="ARBA" id="ARBA00023015"/>
    </source>
</evidence>